<protein>
    <submittedName>
        <fullName evidence="1">Uncharacterized protein</fullName>
    </submittedName>
</protein>
<dbReference type="EMBL" id="FBWK01000054">
    <property type="protein sequence ID" value="CUX61719.1"/>
    <property type="molecule type" value="Genomic_DNA"/>
</dbReference>
<dbReference type="AlphaFoldDB" id="A0A1S7S2Z5"/>
<keyword evidence="2" id="KW-1185">Reference proteome</keyword>
<evidence type="ECO:0000313" key="2">
    <source>
        <dbReference type="Proteomes" id="UP000191988"/>
    </source>
</evidence>
<sequence>MTISASTAKGLLKPVLACDPKFRGYLKPNRYTVCLGAGISRGIAPDWQSLTQELMSQSFGEDIPQTTFDRLLALGWSLDGLIQAAANEFKRKGKSNADVTEAIEQCLYATIRSKARGLGLESYLTAVLNNPKTIEKKKAIEVCDFLEDSFPGCSLFPVGQFLIEAAKAGHGPQAVLSFNADTFLETYIDLYLRREHYRGPPPHGHPPYLFAAVNGTGGAYDDKIPIYHCHGSIAPLERVGGRTRDRRDRLVFLEEEYLALSSGRSAWAQSVYLFYGQSTHMVFCGLSMSDTNIRRWMSSLEADAKDYHRAHGNSDRSNPQHIWIRPKPSDTLTQEILLASLTHLGVRPAWIDGWGELKEGLKNLSSTGKI</sequence>
<dbReference type="Pfam" id="PF13289">
    <property type="entry name" value="SIR2_2"/>
    <property type="match status" value="1"/>
</dbReference>
<evidence type="ECO:0000313" key="1">
    <source>
        <dbReference type="EMBL" id="CUX61719.1"/>
    </source>
</evidence>
<accession>A0A1S7S2Z5</accession>
<name>A0A1S7S2Z5_9HYPH</name>
<dbReference type="Proteomes" id="UP000191988">
    <property type="component" value="Unassembled WGS sequence"/>
</dbReference>
<organism evidence="1 2">
    <name type="scientific">Agrobacterium tomkonis CFBP 6623</name>
    <dbReference type="NCBI Taxonomy" id="1183432"/>
    <lineage>
        <taxon>Bacteria</taxon>
        <taxon>Pseudomonadati</taxon>
        <taxon>Pseudomonadota</taxon>
        <taxon>Alphaproteobacteria</taxon>
        <taxon>Hyphomicrobiales</taxon>
        <taxon>Rhizobiaceae</taxon>
        <taxon>Rhizobium/Agrobacterium group</taxon>
        <taxon>Agrobacterium</taxon>
        <taxon>Agrobacterium tumefaciens complex</taxon>
    </lineage>
</organism>
<gene>
    <name evidence="1" type="ORF">AGR3A_Lc180151</name>
</gene>
<proteinExistence type="predicted"/>
<dbReference type="STRING" id="1183432.AGR3A_Lc180151"/>
<reference evidence="2" key="1">
    <citation type="submission" date="2016-01" db="EMBL/GenBank/DDBJ databases">
        <authorList>
            <person name="Regsiter A."/>
            <person name="william w."/>
        </authorList>
    </citation>
    <scope>NUCLEOTIDE SEQUENCE [LARGE SCALE GENOMIC DNA]</scope>
    <source>
        <strain evidence="2">CFBP 6623</strain>
    </source>
</reference>